<dbReference type="RefSeq" id="WP_012237867.1">
    <property type="nucleotide sequence ID" value="NC_010162.1"/>
</dbReference>
<feature type="signal peptide" evidence="3">
    <location>
        <begin position="1"/>
        <end position="28"/>
    </location>
</feature>
<dbReference type="EMBL" id="AM746676">
    <property type="protein sequence ID" value="CAN95399.1"/>
    <property type="molecule type" value="Genomic_DNA"/>
</dbReference>
<protein>
    <submittedName>
        <fullName evidence="4">Uncharacterized protein</fullName>
    </submittedName>
</protein>
<keyword evidence="2" id="KW-0812">Transmembrane</keyword>
<dbReference type="OrthoDB" id="5511256at2"/>
<dbReference type="HOGENOM" id="CLU_052651_1_0_7"/>
<keyword evidence="5" id="KW-1185">Reference proteome</keyword>
<dbReference type="KEGG" id="scl:sce5236"/>
<feature type="region of interest" description="Disordered" evidence="1">
    <location>
        <begin position="205"/>
        <end position="224"/>
    </location>
</feature>
<proteinExistence type="predicted"/>
<feature type="chain" id="PRO_5002735053" evidence="3">
    <location>
        <begin position="29"/>
        <end position="348"/>
    </location>
</feature>
<dbReference type="SUPFAM" id="SSF48452">
    <property type="entry name" value="TPR-like"/>
    <property type="match status" value="1"/>
</dbReference>
<evidence type="ECO:0000256" key="3">
    <source>
        <dbReference type="SAM" id="SignalP"/>
    </source>
</evidence>
<dbReference type="AlphaFoldDB" id="A9FSI2"/>
<dbReference type="BioCyc" id="SCEL448385:SCE_RS49180-MONOMER"/>
<name>A9FSI2_SORC5</name>
<evidence type="ECO:0000313" key="5">
    <source>
        <dbReference type="Proteomes" id="UP000002139"/>
    </source>
</evidence>
<dbReference type="Proteomes" id="UP000002139">
    <property type="component" value="Chromosome"/>
</dbReference>
<reference evidence="4 5" key="1">
    <citation type="journal article" date="2007" name="Nat. Biotechnol.">
        <title>Complete genome sequence of the myxobacterium Sorangium cellulosum.</title>
        <authorList>
            <person name="Schneiker S."/>
            <person name="Perlova O."/>
            <person name="Kaiser O."/>
            <person name="Gerth K."/>
            <person name="Alici A."/>
            <person name="Altmeyer M.O."/>
            <person name="Bartels D."/>
            <person name="Bekel T."/>
            <person name="Beyer S."/>
            <person name="Bode E."/>
            <person name="Bode H.B."/>
            <person name="Bolten C.J."/>
            <person name="Choudhuri J.V."/>
            <person name="Doss S."/>
            <person name="Elnakady Y.A."/>
            <person name="Frank B."/>
            <person name="Gaigalat L."/>
            <person name="Goesmann A."/>
            <person name="Groeger C."/>
            <person name="Gross F."/>
            <person name="Jelsbak L."/>
            <person name="Jelsbak L."/>
            <person name="Kalinowski J."/>
            <person name="Kegler C."/>
            <person name="Knauber T."/>
            <person name="Konietzny S."/>
            <person name="Kopp M."/>
            <person name="Krause L."/>
            <person name="Krug D."/>
            <person name="Linke B."/>
            <person name="Mahmud T."/>
            <person name="Martinez-Arias R."/>
            <person name="McHardy A.C."/>
            <person name="Merai M."/>
            <person name="Meyer F."/>
            <person name="Mormann S."/>
            <person name="Munoz-Dorado J."/>
            <person name="Perez J."/>
            <person name="Pradella S."/>
            <person name="Rachid S."/>
            <person name="Raddatz G."/>
            <person name="Rosenau F."/>
            <person name="Rueckert C."/>
            <person name="Sasse F."/>
            <person name="Scharfe M."/>
            <person name="Schuster S.C."/>
            <person name="Suen G."/>
            <person name="Treuner-Lange A."/>
            <person name="Velicer G.J."/>
            <person name="Vorholter F.-J."/>
            <person name="Weissman K.J."/>
            <person name="Welch R.D."/>
            <person name="Wenzel S.C."/>
            <person name="Whitworth D.E."/>
            <person name="Wilhelm S."/>
            <person name="Wittmann C."/>
            <person name="Bloecker H."/>
            <person name="Puehler A."/>
            <person name="Mueller R."/>
        </authorList>
    </citation>
    <scope>NUCLEOTIDE SEQUENCE [LARGE SCALE GENOMIC DNA]</scope>
    <source>
        <strain evidence="5">So ce56</strain>
    </source>
</reference>
<keyword evidence="2" id="KW-1133">Transmembrane helix</keyword>
<evidence type="ECO:0000256" key="2">
    <source>
        <dbReference type="SAM" id="Phobius"/>
    </source>
</evidence>
<keyword evidence="2" id="KW-0472">Membrane</keyword>
<evidence type="ECO:0000313" key="4">
    <source>
        <dbReference type="EMBL" id="CAN95399.1"/>
    </source>
</evidence>
<keyword evidence="3" id="KW-0732">Signal</keyword>
<accession>A9FSI2</accession>
<dbReference type="InterPro" id="IPR011990">
    <property type="entry name" value="TPR-like_helical_dom_sf"/>
</dbReference>
<sequence>MTRPLQCARATGALVLSLSLLAPAAARAQGIDSQAALAAQALYDQAVTEMDASRYDSACPRLEEVTRLAPTGLGAKLTLGECYERWGKLASAWSQYALVESLAPRAGQPERGQRAAEKAAALRPRLATLAIEVPEEVRSIPGLAITRDGVPVGAGQWATPVPVDSGAHELVARAPGRKPWTRQIEAVDGSAGVARIPVLERDAGPENENVRNASPEKVPATEASIEPTWRRPVSFAAIGLGGAGIVAGAVLGGLALAKNSESDEPGRCDAQDRCDPRGFQLRNSARTLGTGSTVAWIAGGALAAGGLTLLLTAPSRVAPGERASAQARPWSARVALLPGSVAVQGAWR</sequence>
<feature type="transmembrane region" description="Helical" evidence="2">
    <location>
        <begin position="235"/>
        <end position="257"/>
    </location>
</feature>
<gene>
    <name evidence="4" type="ordered locus">sce5236</name>
</gene>
<evidence type="ECO:0000256" key="1">
    <source>
        <dbReference type="SAM" id="MobiDB-lite"/>
    </source>
</evidence>
<dbReference type="Gene3D" id="1.25.40.10">
    <property type="entry name" value="Tetratricopeptide repeat domain"/>
    <property type="match status" value="1"/>
</dbReference>
<dbReference type="eggNOG" id="COG0457">
    <property type="taxonomic scope" value="Bacteria"/>
</dbReference>
<organism evidence="4 5">
    <name type="scientific">Sorangium cellulosum (strain So ce56)</name>
    <name type="common">Polyangium cellulosum (strain So ce56)</name>
    <dbReference type="NCBI Taxonomy" id="448385"/>
    <lineage>
        <taxon>Bacteria</taxon>
        <taxon>Pseudomonadati</taxon>
        <taxon>Myxococcota</taxon>
        <taxon>Polyangia</taxon>
        <taxon>Polyangiales</taxon>
        <taxon>Polyangiaceae</taxon>
        <taxon>Sorangium</taxon>
    </lineage>
</organism>